<sequence length="1442" mass="161545">MDNEAYEMEEVEEMEKGRVKRNGSALSGKTNGEPGGLAPAVGEARMAEEMARYEEVKGVAQTGNGRKLDTLLGEWQEQGWLRDWRNEENMTLYADAITDSFLDIINVLLQYDIPLGDALIRAIDVDFEDAIKAICKYLSVNEDICNEVLSSPCDNGDFHPALTPLVLAAQRNSYGTAMLLLDLGAEINEPSISLGGEVTLTQAISTLHVYRAISQPAYILATQTDIFGYAFAMTAKLQSLSRAWTDFGAELEELARRVEVFAGDILGKSASSGEILALFGYHNNDKYRDKIGRQHPLSKVFEGIMYEQKEFIAHPHSQKAIIGQFYRNLLSWNEQGFMYQILLMLLVMLGYPVICLLYIFFPVPKVVRFARNPYVMFLMYSGSGITFLTLIIALTVIDKVNNYQAAEGMYALLLVWILGMMWQHMKKLMKHGLKEYLSDSMRIVEAIIIALYVTVFVLQWNGQINIISNVVLRRSARHIDSSNFTDLQDHVSTVLSGFQGRLNDTLAKGVDGILTGVLSNCHPMTGVNNAAERPSLTTLQQVVVDYDQFEPVIVAQTLFAVTIVMSFIRLTNILLVSETVGPLRISLGAMVGDILKFCAIFVVIWIAFAIGLYSNYYSAGQSASRPCFADGGSWEDCAFLTGFSTPLDTIASLYWSLFGMIDLDVLELTAHYSVAEFVGTFLFLAYHIVAVLVLLNALIGMLSNTYNLTEEHADTEWKFHRAAVWTSFLRPVGTLPSPFNLIPSVKSLFRLCRYIVGIWLKCARRKQVNRKDKYSKEELAGYTRALKLTRDRYVQDHLSSTSTNSEAARTRDVQSLRNDVTSFRFFAQDRLEALNKNLILSNEKSSELRQKLDDLDPLKGLSIDVVGEATQLTENIDELSREADGLREEQTTEITNRDQEAADLRDKIAALQAKIQQLMASHSTELAKRDGQEAHLSDLISGLERDKSSQNDELELLRIDKAELINNVGRLLEEMGKLQLQVAKLKQQIPAPTEEVPDEPEQERLGFFRRIANVVEKKITDLGEGLTAGGKYEENLTGESEQPQTGRDKQDPSPLEREKEKELRAEPEADVEAARVPETSKKEIEVQNESSEQQMASPAQQVDSKSDQMPLEPKDVKSPRQQREMIEDPAPDTKEQVGKEEPEPEREQEQRSSAETKLSTSVEAPAFLPDPETESARAEAPKEELDSVADLEVTDYFKGIEAELQSEPEQSLEKTTYEEAGQTLEAEETPLEADTLPKQAKIQKHQAEAVQDLDVDVEVEKAAPQSEQRKYVTTDDLRSSPFEDIDLPPSPDTPPLPVKEPKQSEESFQDQMVQVDLASPDKESEPKQEQDFQTTDAVRDAPAKQVEEQKQHAQLIQEPELDTSLKTPEKESNLEQVPDISTSEAGSSFVEIDLPSTPASKQAEEAGDIGETKKTEDTQHEEDLETKSEEQDTEEEPVIWQL</sequence>
<feature type="transmembrane region" description="Helical" evidence="13">
    <location>
        <begin position="443"/>
        <end position="460"/>
    </location>
</feature>
<dbReference type="InterPro" id="IPR013555">
    <property type="entry name" value="TRP_dom"/>
</dbReference>
<dbReference type="SMART" id="SM01420">
    <property type="entry name" value="TRP_2"/>
    <property type="match status" value="1"/>
</dbReference>
<evidence type="ECO:0000256" key="8">
    <source>
        <dbReference type="ARBA" id="ARBA00023136"/>
    </source>
</evidence>
<feature type="transmembrane region" description="Helical" evidence="13">
    <location>
        <begin position="553"/>
        <end position="576"/>
    </location>
</feature>
<feature type="compositionally biased region" description="Basic and acidic residues" evidence="12">
    <location>
        <begin position="1337"/>
        <end position="1351"/>
    </location>
</feature>
<name>A0A914AC28_PATMI</name>
<dbReference type="EnsemblMetazoa" id="XM_038205479.1">
    <property type="protein sequence ID" value="XP_038061407.1"/>
    <property type="gene ID" value="LOC119732092"/>
</dbReference>
<feature type="compositionally biased region" description="Basic and acidic residues" evidence="12">
    <location>
        <begin position="1174"/>
        <end position="1185"/>
    </location>
</feature>
<dbReference type="OMA" id="SEEMDRY"/>
<dbReference type="RefSeq" id="XP_038061407.1">
    <property type="nucleotide sequence ID" value="XM_038205479.1"/>
</dbReference>
<feature type="transmembrane region" description="Helical" evidence="13">
    <location>
        <begin position="681"/>
        <end position="702"/>
    </location>
</feature>
<dbReference type="OrthoDB" id="10151304at2759"/>
<dbReference type="InterPro" id="IPR002110">
    <property type="entry name" value="Ankyrin_rpt"/>
</dbReference>
<feature type="transmembrane region" description="Helical" evidence="13">
    <location>
        <begin position="597"/>
        <end position="616"/>
    </location>
</feature>
<evidence type="ECO:0000256" key="1">
    <source>
        <dbReference type="ARBA" id="ARBA00004141"/>
    </source>
</evidence>
<dbReference type="PANTHER" id="PTHR10117">
    <property type="entry name" value="TRANSIENT RECEPTOR POTENTIAL CHANNEL"/>
    <property type="match status" value="1"/>
</dbReference>
<feature type="transmembrane region" description="Helical" evidence="13">
    <location>
        <begin position="337"/>
        <end position="361"/>
    </location>
</feature>
<evidence type="ECO:0000256" key="12">
    <source>
        <dbReference type="SAM" id="MobiDB-lite"/>
    </source>
</evidence>
<evidence type="ECO:0000256" key="6">
    <source>
        <dbReference type="ARBA" id="ARBA00023043"/>
    </source>
</evidence>
<feature type="compositionally biased region" description="Basic and acidic residues" evidence="12">
    <location>
        <begin position="1112"/>
        <end position="1154"/>
    </location>
</feature>
<feature type="transmembrane region" description="Helical" evidence="13">
    <location>
        <begin position="403"/>
        <end position="422"/>
    </location>
</feature>
<keyword evidence="3 13" id="KW-0812">Transmembrane</keyword>
<feature type="coiled-coil region" evidence="11">
    <location>
        <begin position="831"/>
        <end position="988"/>
    </location>
</feature>
<evidence type="ECO:0000313" key="16">
    <source>
        <dbReference type="Proteomes" id="UP000887568"/>
    </source>
</evidence>
<dbReference type="GO" id="GO:0070679">
    <property type="term" value="F:inositol 1,4,5 trisphosphate binding"/>
    <property type="evidence" value="ECO:0007669"/>
    <property type="project" value="TreeGrafter"/>
</dbReference>
<evidence type="ECO:0000256" key="5">
    <source>
        <dbReference type="ARBA" id="ARBA00022989"/>
    </source>
</evidence>
<keyword evidence="16" id="KW-1185">Reference proteome</keyword>
<evidence type="ECO:0000256" key="2">
    <source>
        <dbReference type="ARBA" id="ARBA00022448"/>
    </source>
</evidence>
<evidence type="ECO:0000256" key="3">
    <source>
        <dbReference type="ARBA" id="ARBA00022692"/>
    </source>
</evidence>
<protein>
    <recommendedName>
        <fullName evidence="14">Transient receptor ion channel domain-containing protein</fullName>
    </recommendedName>
</protein>
<feature type="compositionally biased region" description="Polar residues" evidence="12">
    <location>
        <begin position="1087"/>
        <end position="1103"/>
    </location>
</feature>
<evidence type="ECO:0000256" key="4">
    <source>
        <dbReference type="ARBA" id="ARBA00022737"/>
    </source>
</evidence>
<dbReference type="PROSITE" id="PS50088">
    <property type="entry name" value="ANK_REPEAT"/>
    <property type="match status" value="1"/>
</dbReference>
<reference evidence="15" key="1">
    <citation type="submission" date="2022-11" db="UniProtKB">
        <authorList>
            <consortium name="EnsemblMetazoa"/>
        </authorList>
    </citation>
    <scope>IDENTIFICATION</scope>
</reference>
<dbReference type="SUPFAM" id="SSF48403">
    <property type="entry name" value="Ankyrin repeat"/>
    <property type="match status" value="1"/>
</dbReference>
<dbReference type="Gene3D" id="1.25.40.20">
    <property type="entry name" value="Ankyrin repeat-containing domain"/>
    <property type="match status" value="1"/>
</dbReference>
<feature type="repeat" description="ANK" evidence="10">
    <location>
        <begin position="160"/>
        <end position="192"/>
    </location>
</feature>
<feature type="compositionally biased region" description="Acidic residues" evidence="12">
    <location>
        <begin position="1"/>
        <end position="13"/>
    </location>
</feature>
<dbReference type="InterPro" id="IPR036770">
    <property type="entry name" value="Ankyrin_rpt-contain_sf"/>
</dbReference>
<feature type="compositionally biased region" description="Acidic residues" evidence="12">
    <location>
        <begin position="1431"/>
        <end position="1442"/>
    </location>
</feature>
<keyword evidence="11" id="KW-0175">Coiled coil</keyword>
<feature type="compositionally biased region" description="Basic and acidic residues" evidence="12">
    <location>
        <begin position="1319"/>
        <end position="1330"/>
    </location>
</feature>
<keyword evidence="7" id="KW-0406">Ion transport</keyword>
<evidence type="ECO:0000313" key="15">
    <source>
        <dbReference type="EnsemblMetazoa" id="XP_038061407.1"/>
    </source>
</evidence>
<evidence type="ECO:0000256" key="9">
    <source>
        <dbReference type="ARBA" id="ARBA00023303"/>
    </source>
</evidence>
<accession>A0A914AC28</accession>
<dbReference type="PANTHER" id="PTHR10117:SF54">
    <property type="entry name" value="TRANSIENT RECEPTOR POTENTIAL-GAMMA PROTEIN"/>
    <property type="match status" value="1"/>
</dbReference>
<evidence type="ECO:0000256" key="7">
    <source>
        <dbReference type="ARBA" id="ARBA00023065"/>
    </source>
</evidence>
<keyword evidence="8 13" id="KW-0472">Membrane</keyword>
<keyword evidence="9" id="KW-0407">Ion channel</keyword>
<feature type="compositionally biased region" description="Pro residues" evidence="12">
    <location>
        <begin position="1288"/>
        <end position="1298"/>
    </location>
</feature>
<proteinExistence type="predicted"/>
<dbReference type="GO" id="GO:0015279">
    <property type="term" value="F:store-operated calcium channel activity"/>
    <property type="evidence" value="ECO:0007669"/>
    <property type="project" value="TreeGrafter"/>
</dbReference>
<dbReference type="PRINTS" id="PR01097">
    <property type="entry name" value="TRNSRECEPTRP"/>
</dbReference>
<dbReference type="Pfam" id="PF00520">
    <property type="entry name" value="Ion_trans"/>
    <property type="match status" value="1"/>
</dbReference>
<feature type="compositionally biased region" description="Basic and acidic residues" evidence="12">
    <location>
        <begin position="1267"/>
        <end position="1278"/>
    </location>
</feature>
<dbReference type="GO" id="GO:0051480">
    <property type="term" value="P:regulation of cytosolic calcium ion concentration"/>
    <property type="evidence" value="ECO:0007669"/>
    <property type="project" value="TreeGrafter"/>
</dbReference>
<feature type="domain" description="Transient receptor ion channel" evidence="14">
    <location>
        <begin position="186"/>
        <end position="248"/>
    </location>
</feature>
<dbReference type="InterPro" id="IPR002153">
    <property type="entry name" value="TRPC_channel"/>
</dbReference>
<evidence type="ECO:0000256" key="13">
    <source>
        <dbReference type="SAM" id="Phobius"/>
    </source>
</evidence>
<evidence type="ECO:0000256" key="10">
    <source>
        <dbReference type="PROSITE-ProRule" id="PRU00023"/>
    </source>
</evidence>
<dbReference type="InterPro" id="IPR005821">
    <property type="entry name" value="Ion_trans_dom"/>
</dbReference>
<keyword evidence="6 10" id="KW-0040">ANK repeat</keyword>
<feature type="compositionally biased region" description="Basic and acidic residues" evidence="12">
    <location>
        <begin position="1046"/>
        <end position="1085"/>
    </location>
</feature>
<feature type="region of interest" description="Disordered" evidence="12">
    <location>
        <begin position="1026"/>
        <end position="1442"/>
    </location>
</feature>
<keyword evidence="2" id="KW-0813">Transport</keyword>
<dbReference type="GO" id="GO:0005886">
    <property type="term" value="C:plasma membrane"/>
    <property type="evidence" value="ECO:0007669"/>
    <property type="project" value="TreeGrafter"/>
</dbReference>
<dbReference type="GeneID" id="119732092"/>
<evidence type="ECO:0000256" key="11">
    <source>
        <dbReference type="SAM" id="Coils"/>
    </source>
</evidence>
<comment type="subcellular location">
    <subcellularLocation>
        <location evidence="1">Membrane</location>
        <topology evidence="1">Multi-pass membrane protein</topology>
    </subcellularLocation>
</comment>
<organism evidence="15 16">
    <name type="scientific">Patiria miniata</name>
    <name type="common">Bat star</name>
    <name type="synonym">Asterina miniata</name>
    <dbReference type="NCBI Taxonomy" id="46514"/>
    <lineage>
        <taxon>Eukaryota</taxon>
        <taxon>Metazoa</taxon>
        <taxon>Echinodermata</taxon>
        <taxon>Eleutherozoa</taxon>
        <taxon>Asterozoa</taxon>
        <taxon>Asteroidea</taxon>
        <taxon>Valvatacea</taxon>
        <taxon>Valvatida</taxon>
        <taxon>Asterinidae</taxon>
        <taxon>Patiria</taxon>
    </lineage>
</organism>
<dbReference type="GO" id="GO:0034703">
    <property type="term" value="C:cation channel complex"/>
    <property type="evidence" value="ECO:0007669"/>
    <property type="project" value="TreeGrafter"/>
</dbReference>
<feature type="region of interest" description="Disordered" evidence="12">
    <location>
        <begin position="1"/>
        <end position="38"/>
    </location>
</feature>
<keyword evidence="5 13" id="KW-1133">Transmembrane helix</keyword>
<keyword evidence="4" id="KW-0677">Repeat</keyword>
<evidence type="ECO:0000259" key="14">
    <source>
        <dbReference type="SMART" id="SM01420"/>
    </source>
</evidence>
<dbReference type="Proteomes" id="UP000887568">
    <property type="component" value="Unplaced"/>
</dbReference>
<feature type="transmembrane region" description="Helical" evidence="13">
    <location>
        <begin position="373"/>
        <end position="397"/>
    </location>
</feature>